<reference evidence="3 4" key="1">
    <citation type="submission" date="2021-06" db="EMBL/GenBank/DDBJ databases">
        <authorList>
            <person name="Palmer J.M."/>
        </authorList>
    </citation>
    <scope>NUCLEOTIDE SEQUENCE [LARGE SCALE GENOMIC DNA]</scope>
    <source>
        <strain evidence="4">if_2019</strain>
        <tissue evidence="3">Muscle</tissue>
    </source>
</reference>
<keyword evidence="1" id="KW-0175">Coiled coil</keyword>
<evidence type="ECO:0000313" key="4">
    <source>
        <dbReference type="Proteomes" id="UP001482620"/>
    </source>
</evidence>
<evidence type="ECO:0000256" key="1">
    <source>
        <dbReference type="SAM" id="Coils"/>
    </source>
</evidence>
<gene>
    <name evidence="3" type="ORF">ILYODFUR_000671</name>
</gene>
<organism evidence="3 4">
    <name type="scientific">Ilyodon furcidens</name>
    <name type="common">goldbreast splitfin</name>
    <dbReference type="NCBI Taxonomy" id="33524"/>
    <lineage>
        <taxon>Eukaryota</taxon>
        <taxon>Metazoa</taxon>
        <taxon>Chordata</taxon>
        <taxon>Craniata</taxon>
        <taxon>Vertebrata</taxon>
        <taxon>Euteleostomi</taxon>
        <taxon>Actinopterygii</taxon>
        <taxon>Neopterygii</taxon>
        <taxon>Teleostei</taxon>
        <taxon>Neoteleostei</taxon>
        <taxon>Acanthomorphata</taxon>
        <taxon>Ovalentaria</taxon>
        <taxon>Atherinomorphae</taxon>
        <taxon>Cyprinodontiformes</taxon>
        <taxon>Goodeidae</taxon>
        <taxon>Ilyodon</taxon>
    </lineage>
</organism>
<comment type="caution">
    <text evidence="3">The sequence shown here is derived from an EMBL/GenBank/DDBJ whole genome shotgun (WGS) entry which is preliminary data.</text>
</comment>
<name>A0ABV0TF04_9TELE</name>
<dbReference type="PANTHER" id="PTHR16155">
    <property type="entry name" value="DED DOMAIN-CONTAINING PROTEIN"/>
    <property type="match status" value="1"/>
</dbReference>
<keyword evidence="4" id="KW-1185">Reference proteome</keyword>
<feature type="coiled-coil region" evidence="1">
    <location>
        <begin position="518"/>
        <end position="547"/>
    </location>
</feature>
<sequence length="944" mass="108418">MARRTGLSTSAGKNIYLKEIRDYFTVLDVVYANHFEEDSIDQETAEQTEEKFLRGAPPDWLNFHISELAESNGTGSPFIKRDGYKTLVQQIHKRRNYPGTSTVKLLHQQGCGGTTLAMQVLWDMRKTFRCAVLTGSPLESKKVAKEVVYLFTGGPMYDHNTVLLLINEEFILEHLQDSIMAEIEEQEIDVDVPVVILFSCVRSDHAILKTEHYREKEGLKGRDANYVILKRTLSETEQKELDTKKEELNRMYGAKVSQFHGFNILQTNFSLDYIQEACAVFNTVERKKKPLKTQLASFLSLLNAYVPGSYLLESECLDFLRHDDTLQDGLSLVTLMQPFSHLILSFQHDRRCERKVRMAHPMIAKCCTELLANAGVARSDTARNLLVHFCTDDVSPSLLGFIKDLLTKRESKKDGRVEDLDLEKFSTLILHISELEDKTQSVSVLKVASNKFDKNSLFPQALARFCYGELKDYKEAEIWAKRATERDPKKSFIADTLGQVHKNHLRNKELSVEPREVLQLAQKAIEAFEHEEELAEEEHRKSMTEDEKSKVLWGLNTRGHFGFLQVCNVLFDRLVIQNETWKGVLTKNVSMGSVLKSLGDNKLFRFRDLIENLRDKVEEKFEFFDTFLTYSQSILKKDKAYVSKEAAECYKKYVGDLAPEHNDRLQRTLQKLKQKLAVNSAGVLSCLDRTCTADTERIIEWWEEISQSNDFPTNALVNFILAKIMLSNKNKTTSSSDYKNALKQRKPSSSATQAEYHILSLLLIWPAEDEDKLVSDLNQSIKHASRAYEREYKTMFQSRYLRPLFFLGPGKSLKRFVHRRVLEIVWTKDVLQESNTNWRSENIFRDPTVEECLLKVEGVVRKHRVYATFRGTEVEVEANRRDSVCRSGQVFFYLGFTIKGPVAFSIQRKLLVTEGDQKIENPDNAQASSSRMTETGKSQGAEMA</sequence>
<evidence type="ECO:0000313" key="3">
    <source>
        <dbReference type="EMBL" id="MEQ2231465.1"/>
    </source>
</evidence>
<feature type="region of interest" description="Disordered" evidence="2">
    <location>
        <begin position="920"/>
        <end position="944"/>
    </location>
</feature>
<dbReference type="PANTHER" id="PTHR16155:SF18">
    <property type="entry name" value="STERILE ALPHA MOTIF DOMAIN-CONTAINING PROTEIN 9-LIKE"/>
    <property type="match status" value="1"/>
</dbReference>
<protein>
    <recommendedName>
        <fullName evidence="5">Sterile alpha motif domain-containing protein 9-like</fullName>
    </recommendedName>
</protein>
<proteinExistence type="predicted"/>
<evidence type="ECO:0008006" key="5">
    <source>
        <dbReference type="Google" id="ProtNLM"/>
    </source>
</evidence>
<dbReference type="EMBL" id="JAHRIQ010034782">
    <property type="protein sequence ID" value="MEQ2231465.1"/>
    <property type="molecule type" value="Genomic_DNA"/>
</dbReference>
<evidence type="ECO:0000256" key="2">
    <source>
        <dbReference type="SAM" id="MobiDB-lite"/>
    </source>
</evidence>
<accession>A0ABV0TF04</accession>
<dbReference type="Proteomes" id="UP001482620">
    <property type="component" value="Unassembled WGS sequence"/>
</dbReference>
<feature type="compositionally biased region" description="Polar residues" evidence="2">
    <location>
        <begin position="923"/>
        <end position="938"/>
    </location>
</feature>